<keyword evidence="2" id="KW-1185">Reference proteome</keyword>
<dbReference type="OrthoDB" id="5293401at2"/>
<accession>A0A5C7EU41</accession>
<gene>
    <name evidence="1" type="ORF">FR698_10445</name>
</gene>
<dbReference type="Proteomes" id="UP000321201">
    <property type="component" value="Unassembled WGS sequence"/>
</dbReference>
<sequence>MPALLVADLRDRLGGHGRRANARWGFLRPPAGGKVVWIAAGNDYRSVRLGVELTRAIRDKRLDLRLILTFEREYPEALAPLAELPRTGWGFGPCDHPSAVRRTLRRLNPLGIVFAGVGPRRHLAGATASLPHRLLVGVAGAAAAAFERVYPFNEEEAVSAGDTAAPAAHLLTLIMPSQVDPNFAALANGPRSRTFWWWHGTNPRALTGFVACYREAFPREPLFVTGIAPQEAPTAGLYPISTWDRTPLPDGALVAVDDPAWLPAVAAACTAVHFDARDDDCLWQALGGGAAASRRAGIVLPKAVLAPIVRQIDSATEVVRAWRTYRDDPLLARQLRDQARQAFWAERRLAASVRDELLERVFNWD</sequence>
<proteinExistence type="predicted"/>
<evidence type="ECO:0000313" key="2">
    <source>
        <dbReference type="Proteomes" id="UP000321201"/>
    </source>
</evidence>
<dbReference type="EMBL" id="VPFL01000013">
    <property type="protein sequence ID" value="TXF11514.1"/>
    <property type="molecule type" value="Genomic_DNA"/>
</dbReference>
<reference evidence="1 2" key="1">
    <citation type="submission" date="2019-08" db="EMBL/GenBank/DDBJ databases">
        <title>Pelomicrobium methylotrophicum gen. nov., sp. nov. a moderately thermophilic, facultatively anaerobic, lithoautotrophic and methylotrophic bacterium isolated from a terrestrial mud volcano.</title>
        <authorList>
            <person name="Slobodkina G.B."/>
            <person name="Merkel A.Y."/>
            <person name="Slobodkin A.I."/>
        </authorList>
    </citation>
    <scope>NUCLEOTIDE SEQUENCE [LARGE SCALE GENOMIC DNA]</scope>
    <source>
        <strain evidence="1 2">SM250</strain>
    </source>
</reference>
<protein>
    <submittedName>
        <fullName evidence="1">Uncharacterized protein</fullName>
    </submittedName>
</protein>
<name>A0A5C7EU41_9PROT</name>
<comment type="caution">
    <text evidence="1">The sequence shown here is derived from an EMBL/GenBank/DDBJ whole genome shotgun (WGS) entry which is preliminary data.</text>
</comment>
<evidence type="ECO:0000313" key="1">
    <source>
        <dbReference type="EMBL" id="TXF11514.1"/>
    </source>
</evidence>
<dbReference type="RefSeq" id="WP_147800142.1">
    <property type="nucleotide sequence ID" value="NZ_VPFL01000013.1"/>
</dbReference>
<organism evidence="1 2">
    <name type="scientific">Pelomicrobium methylotrophicum</name>
    <dbReference type="NCBI Taxonomy" id="2602750"/>
    <lineage>
        <taxon>Bacteria</taxon>
        <taxon>Pseudomonadati</taxon>
        <taxon>Pseudomonadota</taxon>
        <taxon>Hydrogenophilia</taxon>
        <taxon>Hydrogenophilia incertae sedis</taxon>
        <taxon>Pelomicrobium</taxon>
    </lineage>
</organism>
<dbReference type="InParanoid" id="A0A5C7EU41"/>
<dbReference type="AlphaFoldDB" id="A0A5C7EU41"/>